<protein>
    <submittedName>
        <fullName evidence="1">Muts domain V-domain-containing protein</fullName>
    </submittedName>
</protein>
<evidence type="ECO:0000313" key="1">
    <source>
        <dbReference type="EMBL" id="KAI0086630.1"/>
    </source>
</evidence>
<name>A0ACB8TX94_9APHY</name>
<gene>
    <name evidence="1" type="ORF">BDY19DRAFT_986458</name>
</gene>
<dbReference type="Proteomes" id="UP001055072">
    <property type="component" value="Unassembled WGS sequence"/>
</dbReference>
<reference evidence="1" key="1">
    <citation type="journal article" date="2021" name="Environ. Microbiol.">
        <title>Gene family expansions and transcriptome signatures uncover fungal adaptations to wood decay.</title>
        <authorList>
            <person name="Hage H."/>
            <person name="Miyauchi S."/>
            <person name="Viragh M."/>
            <person name="Drula E."/>
            <person name="Min B."/>
            <person name="Chaduli D."/>
            <person name="Navarro D."/>
            <person name="Favel A."/>
            <person name="Norest M."/>
            <person name="Lesage-Meessen L."/>
            <person name="Balint B."/>
            <person name="Merenyi Z."/>
            <person name="de Eugenio L."/>
            <person name="Morin E."/>
            <person name="Martinez A.T."/>
            <person name="Baldrian P."/>
            <person name="Stursova M."/>
            <person name="Martinez M.J."/>
            <person name="Novotny C."/>
            <person name="Magnuson J.K."/>
            <person name="Spatafora J.W."/>
            <person name="Maurice S."/>
            <person name="Pangilinan J."/>
            <person name="Andreopoulos W."/>
            <person name="LaButti K."/>
            <person name="Hundley H."/>
            <person name="Na H."/>
            <person name="Kuo A."/>
            <person name="Barry K."/>
            <person name="Lipzen A."/>
            <person name="Henrissat B."/>
            <person name="Riley R."/>
            <person name="Ahrendt S."/>
            <person name="Nagy L.G."/>
            <person name="Grigoriev I.V."/>
            <person name="Martin F."/>
            <person name="Rosso M.N."/>
        </authorList>
    </citation>
    <scope>NUCLEOTIDE SEQUENCE</scope>
    <source>
        <strain evidence="1">CBS 384.51</strain>
    </source>
</reference>
<sequence length="1078" mass="120471">MPKSPKSGRQSMLSSYFSQSSPTHKQPVTAGQRSSSPIDLTNASDGERPAKRRKKAVDDLANARKLPLQNAGAQSQAPSLHNGLSAINQYRFGTQVPRQSFSAVEERARLRRHEQARRILLSNHNALDHQNSDEHGEYDATEDDVDNDEEQSRSVPSPATTKTAHKEATPDAEGDKFKETMTFFANSSGKHKGSRKKPVATAAPVRAAKKVQEIGPSGEAYTPLELQVRELKNDNPGTFLMFEIGYKIVFYGDDAQIAARLLGIACFRKRNFMTAMIPIHRREVHLKKLLSEGLKVGIVEQTETAALKKAGDTRNELFERRLTNLYTAATYVDQLGSVDDMDPLSAPPLVCLTEEPKGGMGIDEKVSIALISISASTGDVTWDHFEDNHMRTELETRLVHISPSELLLSEDQLTKATTKMLEYFTTHSRFEHKVRTEHIKKPMSYTDAYDFVVGYYTSKAGHSLASSALKTGELTAAVTNFPQQVVIALAHVMRYLASFNVADALLETRFFTKFTERTHMLLNGNTLTNLEIYRNETDFTKRGSLMWILDHTTTRFGARMLKSWVGRPLVDKEALNARVNAVEEILTTQSPKLTVLRQILRGLPDLARGLCRIQYGKCTPQELAILLPAFNKIAIAFDRVPNSGDTGFRSPILNDIIAALPRLKEPVKALLDDISLKDAKEGNKVTMWNDPDKYPSIDEYTMGVQIVESELMDELRKIRKELKRPALQYTAANGEEYLIELKKSEVKEIPPRWRLISGTKYVRRVRSPGIIEKLEQRAQLKEALDREANSAFQSFLAEISDNHYAVLRDAVNKLATADCLQSLALVALQEGYVRPQNSDEDVMEIKDGRHPMIEALRDDPFVPNTIKMHLRHKVITGPNMGGKSSAVRMIALCAIMAQIGSYVPATSMILGMLDGILIRMGASDELARGRSTFMVELQETSDILRLATPRTLVVLDELGRGTSTFDGMAIAGAVLQQLVQNTKCKTLFITHYPEVASDLEKGFPEHVENLHMGYTEETRIDGTREVTFLYKLAPGMATDSFGVECGRLAGLPEEILRRATDEARRMQTIIEKRAKSRR</sequence>
<organism evidence="1 2">
    <name type="scientific">Irpex rosettiformis</name>
    <dbReference type="NCBI Taxonomy" id="378272"/>
    <lineage>
        <taxon>Eukaryota</taxon>
        <taxon>Fungi</taxon>
        <taxon>Dikarya</taxon>
        <taxon>Basidiomycota</taxon>
        <taxon>Agaricomycotina</taxon>
        <taxon>Agaricomycetes</taxon>
        <taxon>Polyporales</taxon>
        <taxon>Irpicaceae</taxon>
        <taxon>Irpex</taxon>
    </lineage>
</organism>
<evidence type="ECO:0000313" key="2">
    <source>
        <dbReference type="Proteomes" id="UP001055072"/>
    </source>
</evidence>
<dbReference type="EMBL" id="MU274922">
    <property type="protein sequence ID" value="KAI0086630.1"/>
    <property type="molecule type" value="Genomic_DNA"/>
</dbReference>
<comment type="caution">
    <text evidence="1">The sequence shown here is derived from an EMBL/GenBank/DDBJ whole genome shotgun (WGS) entry which is preliminary data.</text>
</comment>
<accession>A0ACB8TX94</accession>
<proteinExistence type="predicted"/>
<keyword evidence="2" id="KW-1185">Reference proteome</keyword>